<dbReference type="EMBL" id="BART01003009">
    <property type="protein sequence ID" value="GAG71209.1"/>
    <property type="molecule type" value="Genomic_DNA"/>
</dbReference>
<gene>
    <name evidence="1" type="ORF">S01H4_08670</name>
</gene>
<protein>
    <submittedName>
        <fullName evidence="1">Uncharacterized protein</fullName>
    </submittedName>
</protein>
<accession>X0ZP66</accession>
<feature type="non-terminal residue" evidence="1">
    <location>
        <position position="317"/>
    </location>
</feature>
<proteinExistence type="predicted"/>
<sequence>MSQLYTSNYDTTWDYGEESLQTPPPRAPFVTQAIIENYTFPSTLVMGTQGNWSITVHNVGSDRRFAVGIVNTAESPGDMTIIWGGKETVVSPGRYYRISSVNVEPYCKKISVNGGVKFSVSGNYTIKLWAMHEEKPDQWVYDDERIINVNITPPSNGDPPTEWPVVKTDHVFDNVRLDPGLLFQADQTKEKQVDTSLVLGGQIEYSITLESKIPTTGCTCYILWNNEVLFEEGFPLWAAPGEIKSGVLEIPLSKIRATNVITIALSQLPATFNRCLFNVYTTFGYSNEPSVDPPWTDESLLEWLWKNAWWITLGSVG</sequence>
<evidence type="ECO:0000313" key="1">
    <source>
        <dbReference type="EMBL" id="GAG71209.1"/>
    </source>
</evidence>
<name>X0ZP66_9ZZZZ</name>
<organism evidence="1">
    <name type="scientific">marine sediment metagenome</name>
    <dbReference type="NCBI Taxonomy" id="412755"/>
    <lineage>
        <taxon>unclassified sequences</taxon>
        <taxon>metagenomes</taxon>
        <taxon>ecological metagenomes</taxon>
    </lineage>
</organism>
<dbReference type="AlphaFoldDB" id="X0ZP66"/>
<comment type="caution">
    <text evidence="1">The sequence shown here is derived from an EMBL/GenBank/DDBJ whole genome shotgun (WGS) entry which is preliminary data.</text>
</comment>
<reference evidence="1" key="1">
    <citation type="journal article" date="2014" name="Front. Microbiol.">
        <title>High frequency of phylogenetically diverse reductive dehalogenase-homologous genes in deep subseafloor sedimentary metagenomes.</title>
        <authorList>
            <person name="Kawai M."/>
            <person name="Futagami T."/>
            <person name="Toyoda A."/>
            <person name="Takaki Y."/>
            <person name="Nishi S."/>
            <person name="Hori S."/>
            <person name="Arai W."/>
            <person name="Tsubouchi T."/>
            <person name="Morono Y."/>
            <person name="Uchiyama I."/>
            <person name="Ito T."/>
            <person name="Fujiyama A."/>
            <person name="Inagaki F."/>
            <person name="Takami H."/>
        </authorList>
    </citation>
    <scope>NUCLEOTIDE SEQUENCE</scope>
    <source>
        <strain evidence="1">Expedition CK06-06</strain>
    </source>
</reference>